<dbReference type="AlphaFoldDB" id="A0A8J3G1P5"/>
<dbReference type="Pfam" id="PF07287">
    <property type="entry name" value="AtuA"/>
    <property type="match status" value="1"/>
</dbReference>
<reference evidence="3" key="1">
    <citation type="journal article" date="2014" name="Int. J. Syst. Evol. Microbiol.">
        <title>Complete genome sequence of Corynebacterium casei LMG S-19264T (=DSM 44701T), isolated from a smear-ripened cheese.</title>
        <authorList>
            <consortium name="US DOE Joint Genome Institute (JGI-PGF)"/>
            <person name="Walter F."/>
            <person name="Albersmeier A."/>
            <person name="Kalinowski J."/>
            <person name="Ruckert C."/>
        </authorList>
    </citation>
    <scope>NUCLEOTIDE SEQUENCE</scope>
    <source>
        <strain evidence="3">KCTC 32513</strain>
    </source>
</reference>
<dbReference type="InterPro" id="IPR010839">
    <property type="entry name" value="AtuA_N"/>
</dbReference>
<evidence type="ECO:0000259" key="2">
    <source>
        <dbReference type="Pfam" id="PF23544"/>
    </source>
</evidence>
<feature type="domain" description="AtuA-like ferredoxin-fold" evidence="2">
    <location>
        <begin position="472"/>
        <end position="568"/>
    </location>
</feature>
<dbReference type="PANTHER" id="PTHR47708:SF2">
    <property type="entry name" value="SI:CH73-132F6.5"/>
    <property type="match status" value="1"/>
</dbReference>
<evidence type="ECO:0000259" key="1">
    <source>
        <dbReference type="Pfam" id="PF07287"/>
    </source>
</evidence>
<organism evidence="3 4">
    <name type="scientific">Algimonas arctica</name>
    <dbReference type="NCBI Taxonomy" id="1479486"/>
    <lineage>
        <taxon>Bacteria</taxon>
        <taxon>Pseudomonadati</taxon>
        <taxon>Pseudomonadota</taxon>
        <taxon>Alphaproteobacteria</taxon>
        <taxon>Maricaulales</taxon>
        <taxon>Robiginitomaculaceae</taxon>
        <taxon>Algimonas</taxon>
    </lineage>
</organism>
<dbReference type="Proteomes" id="UP000634004">
    <property type="component" value="Unassembled WGS sequence"/>
</dbReference>
<proteinExistence type="predicted"/>
<keyword evidence="4" id="KW-1185">Reference proteome</keyword>
<gene>
    <name evidence="3" type="ORF">GCM10009069_11240</name>
</gene>
<feature type="domain" description="Acyclic terpene utilisation N-terminal" evidence="1">
    <location>
        <begin position="2"/>
        <end position="439"/>
    </location>
</feature>
<dbReference type="InterPro" id="IPR056362">
    <property type="entry name" value="AtuA-like_ferredoxin_dom"/>
</dbReference>
<protein>
    <submittedName>
        <fullName evidence="3">Terpene utilization protein AtuA</fullName>
    </submittedName>
</protein>
<dbReference type="PANTHER" id="PTHR47708">
    <property type="match status" value="1"/>
</dbReference>
<accession>A0A8J3G1P5</accession>
<reference evidence="3" key="2">
    <citation type="submission" date="2020-09" db="EMBL/GenBank/DDBJ databases">
        <authorList>
            <person name="Sun Q."/>
            <person name="Kim S."/>
        </authorList>
    </citation>
    <scope>NUCLEOTIDE SEQUENCE</scope>
    <source>
        <strain evidence="3">KCTC 32513</strain>
    </source>
</reference>
<dbReference type="EMBL" id="BMZH01000003">
    <property type="protein sequence ID" value="GHA89839.1"/>
    <property type="molecule type" value="Genomic_DNA"/>
</dbReference>
<dbReference type="Pfam" id="PF23544">
    <property type="entry name" value="AtuA_ferredoxin"/>
    <property type="match status" value="1"/>
</dbReference>
<sequence length="576" mass="61228">MGGASGYWGESDMAWAQLLAAAPDYLVFDYLAEITMSLMATMRARNPDTGYAPDFVTALAQHLPVIASQGTKIIANAGGVNPEGCATAVRKVVAAAGLDLTVSVVTGDDIMDRLDRISIVSEMFSGEAFPDPEAIISANAYLGAFPIARALAGGADIVITGRCVDSAVTLGALIHEFNWQPDDLDKLAQGSLVGHLIECGPQVTGGNFTDWQTVADSLVDIGYPIAEVDADGSCLITKPDNTGGVVNRGTVAEQMLYEIGDPETYALPDVICDFSHVDIMELGPDRVRVMGARGRGVPEQYKASLTVADGHRLSALFFMIGPDAAQKAELVYEAVLARARRTLRARNMPDYTAAELEMTGTDFYYGAFGTTRDPLEIAFRISVRHEDAAACALLLKEASGFGLATPPGLVLFSGARPKPQAVVRLFSAMIDKSIADVQVDGLSYRPAPSAAATAPSPEIPSEPNPQGDTAVNLATLAWLRSGDKGDKSNIGVIARKSEFMPYIWAALTEPIIRARFAHLVEGDIERWYLPGSQSMNILMDRALGGGGMASLRNDAQGKSFGQILAVMPILIPKSLL</sequence>
<comment type="caution">
    <text evidence="3">The sequence shown here is derived from an EMBL/GenBank/DDBJ whole genome shotgun (WGS) entry which is preliminary data.</text>
</comment>
<evidence type="ECO:0000313" key="3">
    <source>
        <dbReference type="EMBL" id="GHA89839.1"/>
    </source>
</evidence>
<evidence type="ECO:0000313" key="4">
    <source>
        <dbReference type="Proteomes" id="UP000634004"/>
    </source>
</evidence>
<name>A0A8J3G1P5_9PROT</name>